<dbReference type="SUPFAM" id="SSF52242">
    <property type="entry name" value="Cobalamin (vitamin B12)-binding domain"/>
    <property type="match status" value="1"/>
</dbReference>
<dbReference type="Gene3D" id="3.40.50.280">
    <property type="entry name" value="Cobalamin-binding domain"/>
    <property type="match status" value="1"/>
</dbReference>
<dbReference type="InterPro" id="IPR051198">
    <property type="entry name" value="BchE-like"/>
</dbReference>
<dbReference type="CDD" id="cd01335">
    <property type="entry name" value="Radical_SAM"/>
    <property type="match status" value="1"/>
</dbReference>
<evidence type="ECO:0000256" key="1">
    <source>
        <dbReference type="ARBA" id="ARBA00001966"/>
    </source>
</evidence>
<comment type="cofactor">
    <cofactor evidence="1">
        <name>[4Fe-4S] cluster</name>
        <dbReference type="ChEBI" id="CHEBI:49883"/>
    </cofactor>
</comment>
<dbReference type="PROSITE" id="PS51332">
    <property type="entry name" value="B12_BINDING"/>
    <property type="match status" value="1"/>
</dbReference>
<dbReference type="Pfam" id="PF13311">
    <property type="entry name" value="DUF4080"/>
    <property type="match status" value="1"/>
</dbReference>
<dbReference type="Pfam" id="PF04055">
    <property type="entry name" value="Radical_SAM"/>
    <property type="match status" value="1"/>
</dbReference>
<evidence type="ECO:0000256" key="3">
    <source>
        <dbReference type="ARBA" id="ARBA00022723"/>
    </source>
</evidence>
<dbReference type="PANTHER" id="PTHR43409:SF16">
    <property type="entry name" value="SLR0320 PROTEIN"/>
    <property type="match status" value="1"/>
</dbReference>
<dbReference type="PANTHER" id="PTHR43409">
    <property type="entry name" value="ANAEROBIC MAGNESIUM-PROTOPORPHYRIN IX MONOMETHYL ESTER CYCLASE-RELATED"/>
    <property type="match status" value="1"/>
</dbReference>
<evidence type="ECO:0000256" key="4">
    <source>
        <dbReference type="ARBA" id="ARBA00023004"/>
    </source>
</evidence>
<dbReference type="EMBL" id="JBGFFE010000003">
    <property type="protein sequence ID" value="MEY8762867.1"/>
    <property type="molecule type" value="Genomic_DNA"/>
</dbReference>
<evidence type="ECO:0000313" key="9">
    <source>
        <dbReference type="Proteomes" id="UP001565220"/>
    </source>
</evidence>
<feature type="domain" description="B12-binding" evidence="6">
    <location>
        <begin position="1"/>
        <end position="133"/>
    </location>
</feature>
<evidence type="ECO:0000259" key="6">
    <source>
        <dbReference type="PROSITE" id="PS51332"/>
    </source>
</evidence>
<evidence type="ECO:0000259" key="7">
    <source>
        <dbReference type="PROSITE" id="PS51918"/>
    </source>
</evidence>
<proteinExistence type="predicted"/>
<organism evidence="8 9">
    <name type="scientific">Clostridium lapidicellarium</name>
    <dbReference type="NCBI Taxonomy" id="3240931"/>
    <lineage>
        <taxon>Bacteria</taxon>
        <taxon>Bacillati</taxon>
        <taxon>Bacillota</taxon>
        <taxon>Clostridia</taxon>
        <taxon>Eubacteriales</taxon>
        <taxon>Clostridiaceae</taxon>
        <taxon>Clostridium</taxon>
    </lineage>
</organism>
<dbReference type="InterPro" id="IPR025288">
    <property type="entry name" value="DUF4080"/>
</dbReference>
<name>A0ABV4DV54_9CLOT</name>
<evidence type="ECO:0000256" key="2">
    <source>
        <dbReference type="ARBA" id="ARBA00022691"/>
    </source>
</evidence>
<dbReference type="Proteomes" id="UP001565220">
    <property type="component" value="Unassembled WGS sequence"/>
</dbReference>
<dbReference type="SFLD" id="SFLDG01082">
    <property type="entry name" value="B12-binding_domain_containing"/>
    <property type="match status" value="1"/>
</dbReference>
<dbReference type="InterPro" id="IPR034466">
    <property type="entry name" value="Methyltransferase_Class_B"/>
</dbReference>
<comment type="caution">
    <text evidence="8">The sequence shown here is derived from an EMBL/GenBank/DDBJ whole genome shotgun (WGS) entry which is preliminary data.</text>
</comment>
<dbReference type="SFLD" id="SFLDG01123">
    <property type="entry name" value="methyltransferase_(Class_B)"/>
    <property type="match status" value="1"/>
</dbReference>
<dbReference type="InterPro" id="IPR023404">
    <property type="entry name" value="rSAM_horseshoe"/>
</dbReference>
<sequence>MKILLTALNSKYIHSNLAIRYLRAYTEKLDYNCTIREFTINDILERVLEEIMGENPDIVAFSCYIWNIEYVKSLAVLIKLVNPKIKILYGGPEVSYDSREFLKSTAGDYVIIGEGEETYSEFVKFLIEYFQNSKEMTNESVFSNLRNIKGLCFRWQDGIILNEPRKLMDRDKIAFPYDLEEDFRHKIIYYESSRGCPFNCKYCLSSTIKGVRFLNVERVKKELEFLITKNISLIKFVDRTFNCNHEFTVELWKFIIDLDTDITFHFEISADVLTSDEIELLQKAPKGRIQLEVGVQTTNDEILSNIDRYVKFKEIEEKVKKVEKYHNVRQHLDLIAGLPGEDFKSFKKSFNDVYSLRPDEIQLGFLKLLKGSSMREEAKNWGMVYSPYAPYEILRTDSISYRELVILKRVEKVVDKYYNSGKFIHIVDYFVARFETAFDFYYELGMFFYKNGYLSRNISSVEYYRVFIEFEKQFLNEKSIELNEIIKYDYLKFNKKRWLPDFLVRYKNKNEEKLLKQKIKDKGTVLSKNYHIEKFSINIEKLLRDSRIEKKDGYVIFDGKRELYFFDHF</sequence>
<dbReference type="RefSeq" id="WP_369868523.1">
    <property type="nucleotide sequence ID" value="NZ_JBGFFE010000003.1"/>
</dbReference>
<dbReference type="InterPro" id="IPR058240">
    <property type="entry name" value="rSAM_sf"/>
</dbReference>
<gene>
    <name evidence="8" type="ORF">AB8S09_04275</name>
</gene>
<dbReference type="SFLD" id="SFLDS00029">
    <property type="entry name" value="Radical_SAM"/>
    <property type="match status" value="1"/>
</dbReference>
<evidence type="ECO:0000313" key="8">
    <source>
        <dbReference type="EMBL" id="MEY8762867.1"/>
    </source>
</evidence>
<dbReference type="CDD" id="cd02068">
    <property type="entry name" value="radical_SAM_B12_BD"/>
    <property type="match status" value="1"/>
</dbReference>
<dbReference type="Pfam" id="PF02310">
    <property type="entry name" value="B12-binding"/>
    <property type="match status" value="1"/>
</dbReference>
<dbReference type="PROSITE" id="PS51918">
    <property type="entry name" value="RADICAL_SAM"/>
    <property type="match status" value="1"/>
</dbReference>
<dbReference type="InterPro" id="IPR006158">
    <property type="entry name" value="Cobalamin-bd"/>
</dbReference>
<accession>A0ABV4DV54</accession>
<evidence type="ECO:0000256" key="5">
    <source>
        <dbReference type="ARBA" id="ARBA00023014"/>
    </source>
</evidence>
<keyword evidence="2" id="KW-0949">S-adenosyl-L-methionine</keyword>
<dbReference type="Gene3D" id="3.80.30.20">
    <property type="entry name" value="tm_1862 like domain"/>
    <property type="match status" value="1"/>
</dbReference>
<keyword evidence="3" id="KW-0479">Metal-binding</keyword>
<feature type="domain" description="Radical SAM core" evidence="7">
    <location>
        <begin position="182"/>
        <end position="404"/>
    </location>
</feature>
<dbReference type="InterPro" id="IPR006638">
    <property type="entry name" value="Elp3/MiaA/NifB-like_rSAM"/>
</dbReference>
<keyword evidence="5" id="KW-0411">Iron-sulfur</keyword>
<keyword evidence="4" id="KW-0408">Iron</keyword>
<dbReference type="InterPro" id="IPR007197">
    <property type="entry name" value="rSAM"/>
</dbReference>
<keyword evidence="9" id="KW-1185">Reference proteome</keyword>
<dbReference type="SUPFAM" id="SSF102114">
    <property type="entry name" value="Radical SAM enzymes"/>
    <property type="match status" value="1"/>
</dbReference>
<reference evidence="8 9" key="1">
    <citation type="submission" date="2024-08" db="EMBL/GenBank/DDBJ databases">
        <title>Clostridium lapicellarii sp. nov., and Clostridium renhuaiense sp. nov., two species isolated from the mud in a fermentation cellar used for producing sauce-flavour Chinese liquors.</title>
        <authorList>
            <person name="Yang F."/>
            <person name="Wang H."/>
            <person name="Chen L.Q."/>
            <person name="Zhou N."/>
            <person name="Lu J.J."/>
            <person name="Pu X.X."/>
            <person name="Wan B."/>
            <person name="Wang L."/>
            <person name="Liu S.J."/>
        </authorList>
    </citation>
    <scope>NUCLEOTIDE SEQUENCE [LARGE SCALE GENOMIC DNA]</scope>
    <source>
        <strain evidence="8 9">MT-113</strain>
    </source>
</reference>
<dbReference type="InterPro" id="IPR036724">
    <property type="entry name" value="Cobalamin-bd_sf"/>
</dbReference>
<protein>
    <submittedName>
        <fullName evidence="8">B12-binding domain-containing radical SAM protein</fullName>
    </submittedName>
</protein>
<dbReference type="SMART" id="SM00729">
    <property type="entry name" value="Elp3"/>
    <property type="match status" value="1"/>
</dbReference>